<sequence>MTALAAQLDALASSPVQRQLDVLASSPVQRQLDALATSPALRLLDAFTKPSPDGLTPFQRQFDQAVSTLPGRLLAAAATAPSPAGQGRRVANPVSPALMLARQARDADGFAAALRLLMQHSGKSQGDIRRWDDDHERELSKSTISRMVRKVNPVLVGRAEAMRAFVLACGAAAEAAEWVAIWERLRTAVKSAPHPAGTGVEQTPVELATTADGRVVVTLDVSAAGAGAVAAAGVAAGVALYALGTTSAPAATLTSVALIGLGLMALHHLAQAPDHPNAALPAPGDDSDPRDEG</sequence>
<feature type="transmembrane region" description="Helical" evidence="2">
    <location>
        <begin position="223"/>
        <end position="243"/>
    </location>
</feature>
<protein>
    <submittedName>
        <fullName evidence="3">Uncharacterized protein</fullName>
    </submittedName>
</protein>
<feature type="transmembrane region" description="Helical" evidence="2">
    <location>
        <begin position="250"/>
        <end position="270"/>
    </location>
</feature>
<dbReference type="EMBL" id="MKQR01000016">
    <property type="protein sequence ID" value="OLR92596.1"/>
    <property type="molecule type" value="Genomic_DNA"/>
</dbReference>
<evidence type="ECO:0000313" key="3">
    <source>
        <dbReference type="EMBL" id="OLR92596.1"/>
    </source>
</evidence>
<keyword evidence="2" id="KW-0472">Membrane</keyword>
<evidence type="ECO:0000256" key="1">
    <source>
        <dbReference type="SAM" id="MobiDB-lite"/>
    </source>
</evidence>
<keyword evidence="4" id="KW-1185">Reference proteome</keyword>
<accession>A0A1Q9LKM6</accession>
<reference evidence="3 4" key="1">
    <citation type="submission" date="2016-10" db="EMBL/GenBank/DDBJ databases">
        <title>The Draft Genome Sequence of Actinokineospora bangkokensis 44EHWT reveals the biosynthetic pathway of antifungal compounds Thailandins with unusual extender unit butylmalonyl-CoA.</title>
        <authorList>
            <person name="Greule A."/>
            <person name="Intra B."/>
            <person name="Flemming S."/>
            <person name="Rommel M.G."/>
            <person name="Panbangred W."/>
            <person name="Bechthold A."/>
        </authorList>
    </citation>
    <scope>NUCLEOTIDE SEQUENCE [LARGE SCALE GENOMIC DNA]</scope>
    <source>
        <strain evidence="3 4">44EHW</strain>
    </source>
</reference>
<dbReference type="Proteomes" id="UP000186040">
    <property type="component" value="Unassembled WGS sequence"/>
</dbReference>
<keyword evidence="2" id="KW-1133">Transmembrane helix</keyword>
<name>A0A1Q9LKM6_9PSEU</name>
<dbReference type="AlphaFoldDB" id="A0A1Q9LKM6"/>
<feature type="region of interest" description="Disordered" evidence="1">
    <location>
        <begin position="274"/>
        <end position="293"/>
    </location>
</feature>
<organism evidence="3 4">
    <name type="scientific">Actinokineospora bangkokensis</name>
    <dbReference type="NCBI Taxonomy" id="1193682"/>
    <lineage>
        <taxon>Bacteria</taxon>
        <taxon>Bacillati</taxon>
        <taxon>Actinomycetota</taxon>
        <taxon>Actinomycetes</taxon>
        <taxon>Pseudonocardiales</taxon>
        <taxon>Pseudonocardiaceae</taxon>
        <taxon>Actinokineospora</taxon>
    </lineage>
</organism>
<dbReference type="RefSeq" id="WP_075975738.1">
    <property type="nucleotide sequence ID" value="NZ_MKQR01000016.1"/>
</dbReference>
<keyword evidence="2" id="KW-0812">Transmembrane</keyword>
<evidence type="ECO:0000256" key="2">
    <source>
        <dbReference type="SAM" id="Phobius"/>
    </source>
</evidence>
<proteinExistence type="predicted"/>
<gene>
    <name evidence="3" type="ORF">BJP25_21335</name>
</gene>
<comment type="caution">
    <text evidence="3">The sequence shown here is derived from an EMBL/GenBank/DDBJ whole genome shotgun (WGS) entry which is preliminary data.</text>
</comment>
<evidence type="ECO:0000313" key="4">
    <source>
        <dbReference type="Proteomes" id="UP000186040"/>
    </source>
</evidence>